<evidence type="ECO:0000313" key="1">
    <source>
        <dbReference type="EMBL" id="KAB2584128.1"/>
    </source>
</evidence>
<protein>
    <submittedName>
        <fullName evidence="1">Uncharacterized protein</fullName>
    </submittedName>
</protein>
<dbReference type="AlphaFoldDB" id="A0A5N5E142"/>
<dbReference type="Proteomes" id="UP000325576">
    <property type="component" value="Unassembled WGS sequence"/>
</dbReference>
<gene>
    <name evidence="1" type="ORF">BS297_17020</name>
</gene>
<accession>A0A5N5E142</accession>
<dbReference type="EMBL" id="MRBO01000469">
    <property type="protein sequence ID" value="KAB2584128.1"/>
    <property type="molecule type" value="Genomic_DNA"/>
</dbReference>
<organism evidence="1 2">
    <name type="scientific">Rhodococcus erythropolis</name>
    <name type="common">Arthrobacter picolinophilus</name>
    <dbReference type="NCBI Taxonomy" id="1833"/>
    <lineage>
        <taxon>Bacteria</taxon>
        <taxon>Bacillati</taxon>
        <taxon>Actinomycetota</taxon>
        <taxon>Actinomycetes</taxon>
        <taxon>Mycobacteriales</taxon>
        <taxon>Nocardiaceae</taxon>
        <taxon>Rhodococcus</taxon>
        <taxon>Rhodococcus erythropolis group</taxon>
    </lineage>
</organism>
<reference evidence="1 2" key="1">
    <citation type="journal article" date="2017" name="Poromechanics V (2013)">
        <title>Genomic Characterization of the Arsenic-Tolerant Actinobacterium, &lt;i&gt;Rhodococcus erythropolis&lt;/i&gt; S43.</title>
        <authorList>
            <person name="Retamal-Morales G."/>
            <person name="Mehnert M."/>
            <person name="Schwabe R."/>
            <person name="Tischler D."/>
            <person name="Schloemann M."/>
            <person name="Levican G.J."/>
        </authorList>
    </citation>
    <scope>NUCLEOTIDE SEQUENCE [LARGE SCALE GENOMIC DNA]</scope>
    <source>
        <strain evidence="1 2">S43</strain>
    </source>
</reference>
<comment type="caution">
    <text evidence="1">The sequence shown here is derived from an EMBL/GenBank/DDBJ whole genome shotgun (WGS) entry which is preliminary data.</text>
</comment>
<name>A0A5N5E142_RHOER</name>
<evidence type="ECO:0000313" key="2">
    <source>
        <dbReference type="Proteomes" id="UP000325576"/>
    </source>
</evidence>
<sequence>MGNRTVSGYAAAVLDDPLSIIHAAVQRADPTLAASVLSAALAEAAPSITVQRRLAQALFENPELLTDRQPLGPPAMDRLIKALQGHGSAGIELPLCGVCHRDVDLTNRQGPLRICGSCYTRERKRIESCTSCEKSMLTRYRDWEGRPLCAACEHRISEVDQLNRLVNQITIINAAVDTGLLREIVERELPKAGNQRRIADELAEHPLRLTTEAAHATAATTGLLRALVNADIGGFVMPPCPFCNRAVELTTVRERLRSCRRCYEQHHAHICAGCGAARPAASRNASGAPICRSCHNHQPENQDTCPGCGERARLYRLAGQQPRCRRCQRSPITICAFCGKLKECYFADTATPRCEPCSSKLLRREPCSICNQIRIVRTRTADGAPVCNNCGLPKALCHSCHRVMTVRAWLPDGPRCKACYRRHPDSFKPCRQCGKLEHLHHFGLCRGCACIAQLRTALGDDTNIIPRLQPIYDALARSSLESTLTYLEGGGSQLLGQLRETGRPVTHQLLDEYRNLPHTRPLRDALVCAGALAPRDEILHTLEEQLHRFLSDIDDEEDRKLLRNYATWRLLHQLRTKARRPLTRPQATYALLKLSIAADLLEYLRRHGRQPEEADQHDLDRWQMSNTQAHRARDFFQWATARRHFRRGLLLAPRPRHHGSGAMTDDERWKHARRLLHDTSIDRCDRFAGLLLLLFAQPSRRIVTLRTDAITQRIDNRAVSLALGTEPVVLPTLIGQLALDLVVNRYRGRAALAQTSDHDWLFPGVRAGSPMSSQNLNIRFNRVGISAQPARTAALMDLAAQMPAAVLAALLGIEVTTAQGWVTEVGQNGAYAADIARRHRPPSEQANP</sequence>
<proteinExistence type="predicted"/>